<protein>
    <submittedName>
        <fullName evidence="1">Uncharacterized protein</fullName>
    </submittedName>
</protein>
<dbReference type="KEGG" id="tbd:Tbd_1264"/>
<accession>Q3SJE7</accession>
<gene>
    <name evidence="1" type="ordered locus">Tbd_1264</name>
</gene>
<sequence>MAGKPLAVGGPAVPVEAVDRAGRPAALHGIDQDRVRRVLEQADERGARAVELLDHNSAALEVCGTQRVDHEPAGLIVARGRTDSEDA</sequence>
<dbReference type="Proteomes" id="UP000008291">
    <property type="component" value="Chromosome"/>
</dbReference>
<dbReference type="AlphaFoldDB" id="Q3SJE7"/>
<evidence type="ECO:0000313" key="2">
    <source>
        <dbReference type="Proteomes" id="UP000008291"/>
    </source>
</evidence>
<dbReference type="HOGENOM" id="CLU_2482305_0_0_4"/>
<proteinExistence type="predicted"/>
<dbReference type="EMBL" id="CP000116">
    <property type="protein sequence ID" value="AAZ97217.1"/>
    <property type="molecule type" value="Genomic_DNA"/>
</dbReference>
<name>Q3SJE7_THIDA</name>
<organism evidence="1 2">
    <name type="scientific">Thiobacillus denitrificans (strain ATCC 25259 / T1)</name>
    <dbReference type="NCBI Taxonomy" id="292415"/>
    <lineage>
        <taxon>Bacteria</taxon>
        <taxon>Pseudomonadati</taxon>
        <taxon>Pseudomonadota</taxon>
        <taxon>Betaproteobacteria</taxon>
        <taxon>Nitrosomonadales</taxon>
        <taxon>Thiobacillaceae</taxon>
        <taxon>Thiobacillus</taxon>
    </lineage>
</organism>
<reference evidence="1 2" key="1">
    <citation type="journal article" date="2006" name="J. Bacteriol.">
        <title>The genome sequence of the obligately chemolithoautotrophic, facultatively anaerobic bacterium Thiobacillus denitrificans.</title>
        <authorList>
            <person name="Beller H.R."/>
            <person name="Chain P.S."/>
            <person name="Letain T.E."/>
            <person name="Chakicherla A."/>
            <person name="Larimer F.W."/>
            <person name="Richardson P.M."/>
            <person name="Coleman M.A."/>
            <person name="Wood A.P."/>
            <person name="Kelly D.P."/>
        </authorList>
    </citation>
    <scope>NUCLEOTIDE SEQUENCE [LARGE SCALE GENOMIC DNA]</scope>
    <source>
        <strain evidence="1 2">ATCC 25259</strain>
    </source>
</reference>
<evidence type="ECO:0000313" key="1">
    <source>
        <dbReference type="EMBL" id="AAZ97217.1"/>
    </source>
</evidence>
<keyword evidence="2" id="KW-1185">Reference proteome</keyword>